<feature type="region of interest" description="Disordered" evidence="1">
    <location>
        <begin position="618"/>
        <end position="642"/>
    </location>
</feature>
<evidence type="ECO:0000256" key="1">
    <source>
        <dbReference type="SAM" id="MobiDB-lite"/>
    </source>
</evidence>
<evidence type="ECO:0000313" key="3">
    <source>
        <dbReference type="Proteomes" id="UP000235293"/>
    </source>
</evidence>
<reference evidence="2 3" key="1">
    <citation type="submission" date="2017-09" db="EMBL/GenBank/DDBJ databases">
        <title>Bacterial strain isolated from the female urinary microbiota.</title>
        <authorList>
            <person name="Thomas-White K."/>
            <person name="Kumar N."/>
            <person name="Forster S."/>
            <person name="Putonti C."/>
            <person name="Lawley T."/>
            <person name="Wolfe A.J."/>
        </authorList>
    </citation>
    <scope>NUCLEOTIDE SEQUENCE [LARGE SCALE GENOMIC DNA]</scope>
    <source>
        <strain evidence="2 3">UMB0411</strain>
    </source>
</reference>
<sequence>MTNNMQTTENSESQEDSMLQLQESLNSLWSEGNPIDISSRAKKYVIKDFPQTNINNQLGWVQLNKKKEYTSIGLFKEDGRKFLQLAVADSEGRIFLGSKLSYEDIQDMRPQLSFVEKNNSSLKDLHRFYGKQYKKTKITLKCAFSEAFDETYTKHTDYDMDNIVESYLNGDATVEDFLASLESSKSKSALKPEQRSKTFAGKINHFSKTFSKIRKENVFCVSNGDLVLQLSEDDGLIKIGSWMSHGFGTKKTYTLEELRTKLPENLRCNLTYRNAITIAFFAALFIPDIHKSLTGFGYSNVLRRLEHEAPLGAIRRSVEDIKIAKKENLRVSGLEEYFEKLMRSTGALETERSLEAVHGAERLHMQKSQQTEANYLLWDDALEPNAALKVLKIEGAINRLYSIYDCLQINSIMGGKTCENTIKEEQASQIDMAMIKDVAFAASGSIGMQFFGNPLMDDKIRPILHMWRRAKQVKNNDKYFNKIDNDSEWSYRQRLSNLIRSVYLPFRFDAEFRSNLEDGNVAINLTTAGAALMPSVAYANEDKSWKNLNDDDKEKLATNYNLQVGMIMSTLAFGASGKVKNVSIRLDSIGLEEMVTAQNNAMNNLVNRTLNALNVMNSDAANNDSSKPKGDPKDGDIHGDPSKLQEMQQTNISNANKTNNNVISMHASASSQELNSETDTNADSNENQLSENSMDKSKEENSFAAFTTAPSIRALTTVTFSRNRFIKLIHQNGLNNPIKTYEKFNAKLNIDSHGKLNTIEPDFDVHSSRFSPHGSQEEPEFSDKIFTADQESILGTQYAQGLSIQREDLLQQAVADFHHIASELMPTTAQKAHEAMSIIESIDDPELNAQADSITRALIDETDLPNLSFTTAKRIRDIRTKAHEQFMNGDLSEALKEYENSVAQFDTMFTSSEAVPRYFNSYAERVIYNHLFATKEERTRLIPDGLFYAHMELADLLSQLNQHDEALRYLNIMVSYAPTYALSHLRLADILAQKEDWSSVIAACINALNVSLDRDDAAFAYYKLAYAEWMQNNFLIAASSYRMAQYLAPGKIEPLEMELDELLSRMRSQCKLIPSNIHEAQMALLSEDVPAWPDIEAEEIIDKAAKLTVNDGMFVIARTLCVANIRMTSNEDLSSTVQTQFLRSLNA</sequence>
<feature type="compositionally biased region" description="Polar residues" evidence="1">
    <location>
        <begin position="667"/>
        <end position="692"/>
    </location>
</feature>
<organism evidence="2 3">
    <name type="scientific">Gardnerella swidsinskii</name>
    <dbReference type="NCBI Taxonomy" id="2792979"/>
    <lineage>
        <taxon>Bacteria</taxon>
        <taxon>Bacillati</taxon>
        <taxon>Actinomycetota</taxon>
        <taxon>Actinomycetes</taxon>
        <taxon>Bifidobacteriales</taxon>
        <taxon>Bifidobacteriaceae</taxon>
        <taxon>Gardnerella</taxon>
    </lineage>
</organism>
<comment type="caution">
    <text evidence="2">The sequence shown here is derived from an EMBL/GenBank/DDBJ whole genome shotgun (WGS) entry which is preliminary data.</text>
</comment>
<evidence type="ECO:0008006" key="4">
    <source>
        <dbReference type="Google" id="ProtNLM"/>
    </source>
</evidence>
<feature type="region of interest" description="Disordered" evidence="1">
    <location>
        <begin position="667"/>
        <end position="702"/>
    </location>
</feature>
<accession>A0A9X7FGW2</accession>
<dbReference type="RefSeq" id="WP_102155741.1">
    <property type="nucleotide sequence ID" value="NZ_PNGY01000001.1"/>
</dbReference>
<proteinExistence type="predicted"/>
<gene>
    <name evidence="2" type="ORF">CJ213_01005</name>
</gene>
<dbReference type="EMBL" id="PNGY01000001">
    <property type="protein sequence ID" value="PMC55622.1"/>
    <property type="molecule type" value="Genomic_DNA"/>
</dbReference>
<dbReference type="Proteomes" id="UP000235293">
    <property type="component" value="Unassembled WGS sequence"/>
</dbReference>
<dbReference type="AlphaFoldDB" id="A0A9X7FGW2"/>
<name>A0A9X7FGW2_9BIFI</name>
<dbReference type="Gene3D" id="1.25.40.10">
    <property type="entry name" value="Tetratricopeptide repeat domain"/>
    <property type="match status" value="1"/>
</dbReference>
<dbReference type="SMART" id="SM00028">
    <property type="entry name" value="TPR"/>
    <property type="match status" value="4"/>
</dbReference>
<dbReference type="InterPro" id="IPR011990">
    <property type="entry name" value="TPR-like_helical_dom_sf"/>
</dbReference>
<feature type="compositionally biased region" description="Basic and acidic residues" evidence="1">
    <location>
        <begin position="626"/>
        <end position="642"/>
    </location>
</feature>
<evidence type="ECO:0000313" key="2">
    <source>
        <dbReference type="EMBL" id="PMC55622.1"/>
    </source>
</evidence>
<dbReference type="SUPFAM" id="SSF48452">
    <property type="entry name" value="TPR-like"/>
    <property type="match status" value="1"/>
</dbReference>
<dbReference type="InterPro" id="IPR019734">
    <property type="entry name" value="TPR_rpt"/>
</dbReference>
<protein>
    <recommendedName>
        <fullName evidence="4">Tetratricopeptide repeat protein</fullName>
    </recommendedName>
</protein>